<reference evidence="2 3" key="1">
    <citation type="submission" date="2019-01" db="EMBL/GenBank/DDBJ databases">
        <title>Chengkuizengella sp. nov., isolated from deep-sea sediment of East Pacific Ocean.</title>
        <authorList>
            <person name="Yang J."/>
            <person name="Lai Q."/>
            <person name="Shao Z."/>
        </authorList>
    </citation>
    <scope>NUCLEOTIDE SEQUENCE [LARGE SCALE GENOMIC DNA]</scope>
    <source>
        <strain evidence="2 3">YPA3-1-1</strain>
    </source>
</reference>
<keyword evidence="3" id="KW-1185">Reference proteome</keyword>
<dbReference type="AlphaFoldDB" id="A0A6N9PZK0"/>
<dbReference type="InterPro" id="IPR019618">
    <property type="entry name" value="Spore_germination_GerPA"/>
</dbReference>
<evidence type="ECO:0000313" key="3">
    <source>
        <dbReference type="Proteomes" id="UP000448943"/>
    </source>
</evidence>
<evidence type="ECO:0000313" key="2">
    <source>
        <dbReference type="EMBL" id="NBI28941.1"/>
    </source>
</evidence>
<dbReference type="RefSeq" id="WP_160645729.1">
    <property type="nucleotide sequence ID" value="NZ_SIJB01000018.1"/>
</dbReference>
<sequence>MPAIVGAIKIISVGSGAIVQFGDSIQVSPVSSSKTYAGSGSFNTGDLPITNNLLSATNTFDPDVKDQTQDNFGVEGNVI</sequence>
<feature type="region of interest" description="Disordered" evidence="1">
    <location>
        <begin position="59"/>
        <end position="79"/>
    </location>
</feature>
<evidence type="ECO:0000256" key="1">
    <source>
        <dbReference type="SAM" id="MobiDB-lite"/>
    </source>
</evidence>
<proteinExistence type="predicted"/>
<dbReference type="PANTHER" id="PTHR37808">
    <property type="entry name" value="SPORE GERMINATION PROTEIN-LIKE PROTEIN YDZR-RELATED"/>
    <property type="match status" value="1"/>
</dbReference>
<gene>
    <name evidence="2" type="ORF">ERL59_08210</name>
</gene>
<dbReference type="Proteomes" id="UP000448943">
    <property type="component" value="Unassembled WGS sequence"/>
</dbReference>
<dbReference type="OrthoDB" id="2691926at2"/>
<organism evidence="2 3">
    <name type="scientific">Chengkuizengella marina</name>
    <dbReference type="NCBI Taxonomy" id="2507566"/>
    <lineage>
        <taxon>Bacteria</taxon>
        <taxon>Bacillati</taxon>
        <taxon>Bacillota</taxon>
        <taxon>Bacilli</taxon>
        <taxon>Bacillales</taxon>
        <taxon>Paenibacillaceae</taxon>
        <taxon>Chengkuizengella</taxon>
    </lineage>
</organism>
<dbReference type="PANTHER" id="PTHR37808:SF3">
    <property type="entry name" value="SPORE GERMINATION PROTEIN GERPA-RELATED"/>
    <property type="match status" value="1"/>
</dbReference>
<comment type="caution">
    <text evidence="2">The sequence shown here is derived from an EMBL/GenBank/DDBJ whole genome shotgun (WGS) entry which is preliminary data.</text>
</comment>
<accession>A0A6N9PZK0</accession>
<dbReference type="EMBL" id="SIJB01000018">
    <property type="protein sequence ID" value="NBI28941.1"/>
    <property type="molecule type" value="Genomic_DNA"/>
</dbReference>
<name>A0A6N9PZK0_9BACL</name>
<protein>
    <submittedName>
        <fullName evidence="2">Spore germination protein</fullName>
    </submittedName>
</protein>
<dbReference type="Pfam" id="PF10676">
    <property type="entry name" value="gerPA"/>
    <property type="match status" value="1"/>
</dbReference>